<dbReference type="AlphaFoldDB" id="A0A1F5ZP74"/>
<sequence>MGKMPFLAIFKNPKILFGLIVIVILIIIALIVFLSGRNKKTDNNMNPVIAKVGSESIYQSDLDTEIGYFPSTSMSEEKKKTYLLDKIIQDSILLQESTLSANLPSTIFDSSNKDYMRRVELVQEIKQQKEETISSSGMIKRGFIVSVWANNFTPTPFNLEQNKTYALDLITKLHNRVKRGEITMQQAGDEIRNDKTVQRMDFFYYYNSFGPFNLNSEHDGTVNAPELNKNLWSLEKGGVSDVVHITALPQEEYYAFGLVTDVIPTDTGLSYEDWYQNAKSRYQVITTPNP</sequence>
<evidence type="ECO:0000256" key="1">
    <source>
        <dbReference type="SAM" id="Phobius"/>
    </source>
</evidence>
<name>A0A1F5ZP74_9BACT</name>
<proteinExistence type="predicted"/>
<comment type="caution">
    <text evidence="2">The sequence shown here is derived from an EMBL/GenBank/DDBJ whole genome shotgun (WGS) entry which is preliminary data.</text>
</comment>
<evidence type="ECO:0000313" key="3">
    <source>
        <dbReference type="Proteomes" id="UP000176923"/>
    </source>
</evidence>
<dbReference type="STRING" id="1798382.A3D77_05155"/>
<keyword evidence="1" id="KW-0472">Membrane</keyword>
<dbReference type="Proteomes" id="UP000176923">
    <property type="component" value="Unassembled WGS sequence"/>
</dbReference>
<reference evidence="2 3" key="1">
    <citation type="journal article" date="2016" name="Nat. Commun.">
        <title>Thousands of microbial genomes shed light on interconnected biogeochemical processes in an aquifer system.</title>
        <authorList>
            <person name="Anantharaman K."/>
            <person name="Brown C.T."/>
            <person name="Hug L.A."/>
            <person name="Sharon I."/>
            <person name="Castelle C.J."/>
            <person name="Probst A.J."/>
            <person name="Thomas B.C."/>
            <person name="Singh A."/>
            <person name="Wilkins M.J."/>
            <person name="Karaoz U."/>
            <person name="Brodie E.L."/>
            <person name="Williams K.H."/>
            <person name="Hubbard S.S."/>
            <person name="Banfield J.F."/>
        </authorList>
    </citation>
    <scope>NUCLEOTIDE SEQUENCE [LARGE SCALE GENOMIC DNA]</scope>
</reference>
<gene>
    <name evidence="2" type="ORF">A3D77_05155</name>
</gene>
<protein>
    <submittedName>
        <fullName evidence="2">Uncharacterized protein</fullName>
    </submittedName>
</protein>
<evidence type="ECO:0000313" key="2">
    <source>
        <dbReference type="EMBL" id="OGG13902.1"/>
    </source>
</evidence>
<dbReference type="EMBL" id="MFJL01000034">
    <property type="protein sequence ID" value="OGG13902.1"/>
    <property type="molecule type" value="Genomic_DNA"/>
</dbReference>
<accession>A0A1F5ZP74</accession>
<keyword evidence="1" id="KW-0812">Transmembrane</keyword>
<organism evidence="2 3">
    <name type="scientific">Candidatus Gottesmanbacteria bacterium RIFCSPHIGHO2_02_FULL_39_11</name>
    <dbReference type="NCBI Taxonomy" id="1798382"/>
    <lineage>
        <taxon>Bacteria</taxon>
        <taxon>Candidatus Gottesmaniibacteriota</taxon>
    </lineage>
</organism>
<keyword evidence="1" id="KW-1133">Transmembrane helix</keyword>
<feature type="transmembrane region" description="Helical" evidence="1">
    <location>
        <begin position="15"/>
        <end position="35"/>
    </location>
</feature>